<keyword evidence="11 21" id="KW-1133">Transmembrane helix</keyword>
<keyword evidence="10" id="KW-0548">Nucleotidyltransferase</keyword>
<keyword evidence="14" id="KW-0594">Phospholipid biosynthesis</keyword>
<feature type="transmembrane region" description="Helical" evidence="21">
    <location>
        <begin position="263"/>
        <end position="287"/>
    </location>
</feature>
<sequence length="1082" mass="121401">SRRTNFNARGVDPTNGWQTHIIVSVTSHLVPPASPTRRTTAMADPTTAPPAQATSAATPPASHTTLRRRRNNDGSDRKLNRAASDKQVAAEATAAAAAAPNPLGLSKFWVRVITGFLMIAAFGVILYGGHMYAWLLVMVLQTLLFRELVNVRYRAAAEKNIPWFRTVQWSWFFVALFFNYGDSFAGFVETRKLRFVPKFVVHYLRYHTWVSFSMYAMLFVISVLSLKKGYYKYQMGQYTWTIVTIGLIVFQMKYILFNIFNGLFWFVFPASLVVCNDCFAFFAGKLFGRKFIKMPFLRLSPNKTWEGFIGAFLCTIVFALFASAWLAKFQWMICPLESLQIVPESLSCTPREVFVVRPYDLPPLVARLLGREQIQFMPIQLHSIVFSIFASLVAPFGGFYASAIKRTYNIKDFDSVIPGHGGVMDRMDCQFITALFTSVYYNTFIRLPTHSVSVIMASLARLTLEEQQEVLVKLQDLISAATNAEARDDGDGGQADACCLRVKNLPGLLAPQAIDTLLKHYGASCVRVLQHQAVNQQHKTRTVIVTFATKDDRQRALDRLQQLVLAGNKLRVDVIDDDQDPAPRAEPRLTAPPPPLPPPPAVPVPLLPSRQGSSSPYAPVPLAPHLGLHYAPSPLLEYKYPRATEDVVRNIANALMALPKFYTQVLHLMNKMNIPPPFEAEAIPGVFSRSRQRGFGHQDHEKQRAAVTATEEEEEEEEEEVADDDDGGDDPQRAGPNDASAAEPHANIDMTNKTIESTNNQRPSPAFGGAVLAGKKRKLPLSSSTKPSAPAIIDLAKAFEIGANNTASAARPGVVSLSELERLRLDPQELAHEESRLQYRRGMPTTTVMVWNLAEEVDEADLRFVFGQVLPMDFELSAIQIHLHSEKRYARIRFPNVEIAERAVNTVHGYQLELKPLLVVSKAPTRRLRRHHFARMRKLKYFVGFEVELSMATISLNDDDENRWTCERLAALRLAPDALASEKAMKNYQQGTPSNVLYVKNLTKEMTTPVLEQVFRVLLPVEYSSISLSIRHFTEGRMKNQAFIEFPSTEIATNTLHAVHGAVFNGKPLVVVRWNSSTRWQH</sequence>
<dbReference type="PANTHER" id="PTHR13773">
    <property type="entry name" value="PHOSPHATIDATE CYTIDYLYLTRANSFERASE"/>
    <property type="match status" value="1"/>
</dbReference>
<evidence type="ECO:0000259" key="22">
    <source>
        <dbReference type="PROSITE" id="PS50102"/>
    </source>
</evidence>
<feature type="transmembrane region" description="Helical" evidence="21">
    <location>
        <begin position="379"/>
        <end position="401"/>
    </location>
</feature>
<comment type="subcellular location">
    <subcellularLocation>
        <location evidence="2">Membrane</location>
        <topology evidence="2">Multi-pass membrane protein</topology>
    </subcellularLocation>
</comment>
<evidence type="ECO:0000256" key="1">
    <source>
        <dbReference type="ARBA" id="ARBA00001698"/>
    </source>
</evidence>
<dbReference type="InterPro" id="IPR035979">
    <property type="entry name" value="RBD_domain_sf"/>
</dbReference>
<dbReference type="PROSITE" id="PS50102">
    <property type="entry name" value="RRM"/>
    <property type="match status" value="2"/>
</dbReference>
<dbReference type="Pfam" id="PF01148">
    <property type="entry name" value="CTP_transf_1"/>
    <property type="match status" value="1"/>
</dbReference>
<dbReference type="Proteomes" id="UP001146120">
    <property type="component" value="Unassembled WGS sequence"/>
</dbReference>
<dbReference type="GO" id="GO:0005789">
    <property type="term" value="C:endoplasmic reticulum membrane"/>
    <property type="evidence" value="ECO:0007669"/>
    <property type="project" value="TreeGrafter"/>
</dbReference>
<evidence type="ECO:0000313" key="24">
    <source>
        <dbReference type="Proteomes" id="UP001146120"/>
    </source>
</evidence>
<keyword evidence="9 21" id="KW-0812">Transmembrane</keyword>
<dbReference type="Pfam" id="PF00076">
    <property type="entry name" value="RRM_1"/>
    <property type="match status" value="3"/>
</dbReference>
<proteinExistence type="inferred from homology"/>
<dbReference type="InterPro" id="IPR012677">
    <property type="entry name" value="Nucleotide-bd_a/b_plait_sf"/>
</dbReference>
<evidence type="ECO:0000256" key="16">
    <source>
        <dbReference type="ARBA" id="ARBA00029893"/>
    </source>
</evidence>
<dbReference type="Gene3D" id="3.30.70.330">
    <property type="match status" value="3"/>
</dbReference>
<comment type="catalytic activity">
    <reaction evidence="1">
        <text>a 1,2-diacyl-sn-glycero-3-phosphate + CTP + H(+) = a CDP-1,2-diacyl-sn-glycerol + diphosphate</text>
        <dbReference type="Rhea" id="RHEA:16229"/>
        <dbReference type="ChEBI" id="CHEBI:15378"/>
        <dbReference type="ChEBI" id="CHEBI:33019"/>
        <dbReference type="ChEBI" id="CHEBI:37563"/>
        <dbReference type="ChEBI" id="CHEBI:58332"/>
        <dbReference type="ChEBI" id="CHEBI:58608"/>
        <dbReference type="EC" id="2.7.7.41"/>
    </reaction>
</comment>
<evidence type="ECO:0000256" key="19">
    <source>
        <dbReference type="PROSITE-ProRule" id="PRU00176"/>
    </source>
</evidence>
<evidence type="ECO:0000256" key="5">
    <source>
        <dbReference type="ARBA" id="ARBA00010185"/>
    </source>
</evidence>
<feature type="transmembrane region" description="Helical" evidence="21">
    <location>
        <begin position="208"/>
        <end position="226"/>
    </location>
</feature>
<dbReference type="GO" id="GO:0004605">
    <property type="term" value="F:phosphatidate cytidylyltransferase activity"/>
    <property type="evidence" value="ECO:0007669"/>
    <property type="project" value="UniProtKB-EC"/>
</dbReference>
<dbReference type="EMBL" id="DAKRPA010000085">
    <property type="protein sequence ID" value="DAZ99347.1"/>
    <property type="molecule type" value="Genomic_DNA"/>
</dbReference>
<feature type="non-terminal residue" evidence="23">
    <location>
        <position position="1"/>
    </location>
</feature>
<evidence type="ECO:0000256" key="4">
    <source>
        <dbReference type="ARBA" id="ARBA00005189"/>
    </source>
</evidence>
<evidence type="ECO:0000256" key="2">
    <source>
        <dbReference type="ARBA" id="ARBA00004141"/>
    </source>
</evidence>
<dbReference type="PANTHER" id="PTHR13773:SF8">
    <property type="entry name" value="PHOSPHATIDATE CYTIDYLYLTRANSFERASE, PHOTORECEPTOR-SPECIFIC"/>
    <property type="match status" value="1"/>
</dbReference>
<accession>A0AAV2YXD9</accession>
<dbReference type="GO" id="GO:0003723">
    <property type="term" value="F:RNA binding"/>
    <property type="evidence" value="ECO:0007669"/>
    <property type="project" value="UniProtKB-UniRule"/>
</dbReference>
<protein>
    <recommendedName>
        <fullName evidence="6">phosphatidate cytidylyltransferase</fullName>
        <ecNumber evidence="6">2.7.7.41</ecNumber>
    </recommendedName>
    <alternativeName>
        <fullName evidence="16">CDP-diacylglycerol synthase</fullName>
    </alternativeName>
    <alternativeName>
        <fullName evidence="17">CDP-diglyceride pyrophosphorylase</fullName>
    </alternativeName>
    <alternativeName>
        <fullName evidence="18">CDP-diglyceride synthase</fullName>
    </alternativeName>
</protein>
<keyword evidence="19" id="KW-0694">RNA-binding</keyword>
<evidence type="ECO:0000256" key="3">
    <source>
        <dbReference type="ARBA" id="ARBA00005119"/>
    </source>
</evidence>
<dbReference type="SUPFAM" id="SSF54928">
    <property type="entry name" value="RNA-binding domain, RBD"/>
    <property type="match status" value="2"/>
</dbReference>
<evidence type="ECO:0000256" key="21">
    <source>
        <dbReference type="SAM" id="Phobius"/>
    </source>
</evidence>
<keyword evidence="12" id="KW-0443">Lipid metabolism</keyword>
<evidence type="ECO:0000256" key="7">
    <source>
        <dbReference type="ARBA" id="ARBA00022516"/>
    </source>
</evidence>
<evidence type="ECO:0000256" key="14">
    <source>
        <dbReference type="ARBA" id="ARBA00023209"/>
    </source>
</evidence>
<comment type="pathway">
    <text evidence="4">Lipid metabolism.</text>
</comment>
<feature type="transmembrane region" description="Helical" evidence="21">
    <location>
        <begin position="169"/>
        <end position="188"/>
    </location>
</feature>
<feature type="region of interest" description="Disordered" evidence="20">
    <location>
        <begin position="692"/>
        <end position="746"/>
    </location>
</feature>
<keyword evidence="24" id="KW-1185">Reference proteome</keyword>
<evidence type="ECO:0000256" key="12">
    <source>
        <dbReference type="ARBA" id="ARBA00023098"/>
    </source>
</evidence>
<keyword evidence="7" id="KW-0444">Lipid biosynthesis</keyword>
<feature type="compositionally biased region" description="Acidic residues" evidence="20">
    <location>
        <begin position="710"/>
        <end position="729"/>
    </location>
</feature>
<evidence type="ECO:0000256" key="9">
    <source>
        <dbReference type="ARBA" id="ARBA00022692"/>
    </source>
</evidence>
<evidence type="ECO:0000256" key="20">
    <source>
        <dbReference type="SAM" id="MobiDB-lite"/>
    </source>
</evidence>
<keyword evidence="15" id="KW-1208">Phospholipid metabolism</keyword>
<evidence type="ECO:0000256" key="13">
    <source>
        <dbReference type="ARBA" id="ARBA00023136"/>
    </source>
</evidence>
<keyword evidence="13 21" id="KW-0472">Membrane</keyword>
<comment type="caution">
    <text evidence="23">The sequence shown here is derived from an EMBL/GenBank/DDBJ whole genome shotgun (WGS) entry which is preliminary data.</text>
</comment>
<feature type="transmembrane region" description="Helical" evidence="21">
    <location>
        <begin position="238"/>
        <end position="257"/>
    </location>
</feature>
<name>A0AAV2YXD9_9STRA</name>
<feature type="region of interest" description="Disordered" evidence="20">
    <location>
        <begin position="29"/>
        <end position="83"/>
    </location>
</feature>
<dbReference type="InterPro" id="IPR016720">
    <property type="entry name" value="PC_Trfase_euk"/>
</dbReference>
<dbReference type="SMART" id="SM00360">
    <property type="entry name" value="RRM"/>
    <property type="match status" value="3"/>
</dbReference>
<reference evidence="23" key="1">
    <citation type="submission" date="2022-11" db="EMBL/GenBank/DDBJ databases">
        <authorList>
            <person name="Morgan W.R."/>
            <person name="Tartar A."/>
        </authorList>
    </citation>
    <scope>NUCLEOTIDE SEQUENCE</scope>
    <source>
        <strain evidence="23">ARSEF 373</strain>
    </source>
</reference>
<evidence type="ECO:0000256" key="11">
    <source>
        <dbReference type="ARBA" id="ARBA00022989"/>
    </source>
</evidence>
<evidence type="ECO:0000256" key="6">
    <source>
        <dbReference type="ARBA" id="ARBA00012487"/>
    </source>
</evidence>
<evidence type="ECO:0000313" key="23">
    <source>
        <dbReference type="EMBL" id="DAZ99347.1"/>
    </source>
</evidence>
<comment type="similarity">
    <text evidence="5">Belongs to the CDS family.</text>
</comment>
<evidence type="ECO:0000256" key="18">
    <source>
        <dbReference type="ARBA" id="ARBA00033406"/>
    </source>
</evidence>
<feature type="region of interest" description="Disordered" evidence="20">
    <location>
        <begin position="574"/>
        <end position="618"/>
    </location>
</feature>
<dbReference type="EC" id="2.7.7.41" evidence="6"/>
<reference evidence="23" key="2">
    <citation type="journal article" date="2023" name="Microbiol Resour">
        <title>Decontamination and Annotation of the Draft Genome Sequence of the Oomycete Lagenidium giganteum ARSEF 373.</title>
        <authorList>
            <person name="Morgan W.R."/>
            <person name="Tartar A."/>
        </authorList>
    </citation>
    <scope>NUCLEOTIDE SEQUENCE</scope>
    <source>
        <strain evidence="23">ARSEF 373</strain>
    </source>
</reference>
<dbReference type="GO" id="GO:0008654">
    <property type="term" value="P:phospholipid biosynthetic process"/>
    <property type="evidence" value="ECO:0007669"/>
    <property type="project" value="UniProtKB-KW"/>
</dbReference>
<dbReference type="InterPro" id="IPR000504">
    <property type="entry name" value="RRM_dom"/>
</dbReference>
<gene>
    <name evidence="23" type="ORF">N0F65_005198</name>
</gene>
<feature type="transmembrane region" description="Helical" evidence="21">
    <location>
        <begin position="308"/>
        <end position="327"/>
    </location>
</feature>
<dbReference type="AlphaFoldDB" id="A0AAV2YXD9"/>
<feature type="compositionally biased region" description="Pro residues" evidence="20">
    <location>
        <begin position="590"/>
        <end position="606"/>
    </location>
</feature>
<evidence type="ECO:0000256" key="15">
    <source>
        <dbReference type="ARBA" id="ARBA00023264"/>
    </source>
</evidence>
<organism evidence="23 24">
    <name type="scientific">Lagenidium giganteum</name>
    <dbReference type="NCBI Taxonomy" id="4803"/>
    <lineage>
        <taxon>Eukaryota</taxon>
        <taxon>Sar</taxon>
        <taxon>Stramenopiles</taxon>
        <taxon>Oomycota</taxon>
        <taxon>Peronosporomycetes</taxon>
        <taxon>Pythiales</taxon>
        <taxon>Pythiaceae</taxon>
    </lineage>
</organism>
<keyword evidence="8" id="KW-0808">Transferase</keyword>
<feature type="domain" description="RRM" evidence="22">
    <location>
        <begin position="846"/>
        <end position="924"/>
    </location>
</feature>
<comment type="pathway">
    <text evidence="3">Phospholipid metabolism; CDP-diacylglycerol biosynthesis; CDP-diacylglycerol from sn-glycerol 3-phosphate: step 3/3.</text>
</comment>
<evidence type="ECO:0000256" key="10">
    <source>
        <dbReference type="ARBA" id="ARBA00022695"/>
    </source>
</evidence>
<feature type="domain" description="RRM" evidence="22">
    <location>
        <begin position="995"/>
        <end position="1076"/>
    </location>
</feature>
<feature type="transmembrane region" description="Helical" evidence="21">
    <location>
        <begin position="108"/>
        <end position="126"/>
    </location>
</feature>
<evidence type="ECO:0000256" key="17">
    <source>
        <dbReference type="ARBA" id="ARBA00032396"/>
    </source>
</evidence>
<evidence type="ECO:0000256" key="8">
    <source>
        <dbReference type="ARBA" id="ARBA00022679"/>
    </source>
</evidence>
<feature type="compositionally biased region" description="Low complexity" evidence="20">
    <location>
        <begin position="35"/>
        <end position="64"/>
    </location>
</feature>